<comment type="subunit">
    <text evidence="9">Interacts with GDP-bound rab-5. Interacts with alpha-adaptin.</text>
</comment>
<reference evidence="12" key="1">
    <citation type="journal article" date="2014" name="Nat. Genet.">
        <title>Genome and transcriptome of the porcine whipworm Trichuris suis.</title>
        <authorList>
            <person name="Jex A.R."/>
            <person name="Nejsum P."/>
            <person name="Schwarz E.M."/>
            <person name="Hu L."/>
            <person name="Young N.D."/>
            <person name="Hall R.S."/>
            <person name="Korhonen P.K."/>
            <person name="Liao S."/>
            <person name="Thamsborg S."/>
            <person name="Xia J."/>
            <person name="Xu P."/>
            <person name="Wang S."/>
            <person name="Scheerlinck J.P."/>
            <person name="Hofmann A."/>
            <person name="Sternberg P.W."/>
            <person name="Wang J."/>
            <person name="Gasser R.B."/>
        </authorList>
    </citation>
    <scope>NUCLEOTIDE SEQUENCE [LARGE SCALE GENOMIC DNA]</scope>
    <source>
        <strain evidence="12">DCEP-RM93F</strain>
    </source>
</reference>
<comment type="subcellular location">
    <subcellularLocation>
        <location evidence="1">Cytoplasmic vesicle</location>
        <location evidence="1">Clathrin-coated vesicle</location>
    </subcellularLocation>
    <subcellularLocation>
        <location evidence="2">Membrane</location>
        <topology evidence="2">Peripheral membrane protein</topology>
    </subcellularLocation>
</comment>
<dbReference type="FunFam" id="1.20.1050.80:FF:000001">
    <property type="entry name" value="GTPase-activating protein and VPS9 domain-containing protein 1 isoform X1"/>
    <property type="match status" value="1"/>
</dbReference>
<dbReference type="GO" id="GO:0005096">
    <property type="term" value="F:GTPase activator activity"/>
    <property type="evidence" value="ECO:0007669"/>
    <property type="project" value="UniProtKB-KW"/>
</dbReference>
<protein>
    <recommendedName>
        <fullName evidence="10">Receptor-mediated endocytosis protein 6</fullName>
    </recommendedName>
</protein>
<evidence type="ECO:0000256" key="2">
    <source>
        <dbReference type="ARBA" id="ARBA00004170"/>
    </source>
</evidence>
<gene>
    <name evidence="12" type="ORF">M514_20162</name>
</gene>
<comment type="similarity">
    <text evidence="3">Belongs to the GAPVD1 family.</text>
</comment>
<dbReference type="GO" id="GO:0005829">
    <property type="term" value="C:cytosol"/>
    <property type="evidence" value="ECO:0007669"/>
    <property type="project" value="TreeGrafter"/>
</dbReference>
<dbReference type="GO" id="GO:0051049">
    <property type="term" value="P:regulation of transport"/>
    <property type="evidence" value="ECO:0007669"/>
    <property type="project" value="UniProtKB-ARBA"/>
</dbReference>
<dbReference type="InterPro" id="IPR045046">
    <property type="entry name" value="Vps9-like"/>
</dbReference>
<evidence type="ECO:0000313" key="12">
    <source>
        <dbReference type="EMBL" id="KFD67666.1"/>
    </source>
</evidence>
<evidence type="ECO:0000256" key="4">
    <source>
        <dbReference type="ARBA" id="ARBA00022468"/>
    </source>
</evidence>
<evidence type="ECO:0000256" key="10">
    <source>
        <dbReference type="ARBA" id="ARBA00074067"/>
    </source>
</evidence>
<dbReference type="GO" id="GO:0005085">
    <property type="term" value="F:guanyl-nucleotide exchange factor activity"/>
    <property type="evidence" value="ECO:0007669"/>
    <property type="project" value="UniProtKB-KW"/>
</dbReference>
<evidence type="ECO:0000256" key="1">
    <source>
        <dbReference type="ARBA" id="ARBA00004132"/>
    </source>
</evidence>
<keyword evidence="7" id="KW-0472">Membrane</keyword>
<dbReference type="GO" id="GO:0030136">
    <property type="term" value="C:clathrin-coated vesicle"/>
    <property type="evidence" value="ECO:0007669"/>
    <property type="project" value="UniProtKB-SubCell"/>
</dbReference>
<dbReference type="GO" id="GO:0031267">
    <property type="term" value="F:small GTPase binding"/>
    <property type="evidence" value="ECO:0007669"/>
    <property type="project" value="TreeGrafter"/>
</dbReference>
<dbReference type="Pfam" id="PF02204">
    <property type="entry name" value="VPS9"/>
    <property type="match status" value="1"/>
</dbReference>
<dbReference type="Proteomes" id="UP000030758">
    <property type="component" value="Unassembled WGS sequence"/>
</dbReference>
<organism evidence="12">
    <name type="scientific">Trichuris suis</name>
    <name type="common">pig whipworm</name>
    <dbReference type="NCBI Taxonomy" id="68888"/>
    <lineage>
        <taxon>Eukaryota</taxon>
        <taxon>Metazoa</taxon>
        <taxon>Ecdysozoa</taxon>
        <taxon>Nematoda</taxon>
        <taxon>Enoplea</taxon>
        <taxon>Dorylaimia</taxon>
        <taxon>Trichinellida</taxon>
        <taxon>Trichuridae</taxon>
        <taxon>Trichuris</taxon>
    </lineage>
</organism>
<keyword evidence="4" id="KW-0343">GTPase activation</keyword>
<dbReference type="PANTHER" id="PTHR23101:SF25">
    <property type="entry name" value="GTPASE-ACTIVATING PROTEIN AND VPS9 DOMAIN-CONTAINING PROTEIN 1"/>
    <property type="match status" value="1"/>
</dbReference>
<comment type="function">
    <text evidence="8">Acts both as a GTPase-activating protein (GAP) and a guanine nucleotide exchange factor (GEF), and participates in endocytosis. Acts by regulating the activation of rab-5 by exchanging bound GDP for free GTP at clathrin coated pits.</text>
</comment>
<proteinExistence type="inferred from homology"/>
<dbReference type="GO" id="GO:0016020">
    <property type="term" value="C:membrane"/>
    <property type="evidence" value="ECO:0007669"/>
    <property type="project" value="UniProtKB-SubCell"/>
</dbReference>
<keyword evidence="5" id="KW-0254">Endocytosis</keyword>
<dbReference type="EMBL" id="KL367512">
    <property type="protein sequence ID" value="KFD67666.1"/>
    <property type="molecule type" value="Genomic_DNA"/>
</dbReference>
<dbReference type="GO" id="GO:0006897">
    <property type="term" value="P:endocytosis"/>
    <property type="evidence" value="ECO:0007669"/>
    <property type="project" value="UniProtKB-KW"/>
</dbReference>
<dbReference type="AlphaFoldDB" id="A0A085NDX0"/>
<keyword evidence="6" id="KW-0344">Guanine-nucleotide releasing factor</keyword>
<dbReference type="Gene3D" id="1.20.1050.80">
    <property type="entry name" value="VPS9 domain"/>
    <property type="match status" value="1"/>
</dbReference>
<dbReference type="SMART" id="SM00167">
    <property type="entry name" value="VPS9"/>
    <property type="match status" value="1"/>
</dbReference>
<evidence type="ECO:0000256" key="3">
    <source>
        <dbReference type="ARBA" id="ARBA00008489"/>
    </source>
</evidence>
<name>A0A085NDX0_9BILA</name>
<dbReference type="GO" id="GO:0030139">
    <property type="term" value="C:endocytic vesicle"/>
    <property type="evidence" value="ECO:0007669"/>
    <property type="project" value="TreeGrafter"/>
</dbReference>
<dbReference type="InterPro" id="IPR037191">
    <property type="entry name" value="VPS9_dom_sf"/>
</dbReference>
<dbReference type="PANTHER" id="PTHR23101">
    <property type="entry name" value="RAB GDP/GTP EXCHANGE FACTOR"/>
    <property type="match status" value="1"/>
</dbReference>
<feature type="domain" description="VPS9" evidence="11">
    <location>
        <begin position="235"/>
        <end position="390"/>
    </location>
</feature>
<dbReference type="Pfam" id="PF18151">
    <property type="entry name" value="DUF5601"/>
    <property type="match status" value="1"/>
</dbReference>
<dbReference type="PROSITE" id="PS51205">
    <property type="entry name" value="VPS9"/>
    <property type="match status" value="1"/>
</dbReference>
<evidence type="ECO:0000256" key="7">
    <source>
        <dbReference type="ARBA" id="ARBA00023136"/>
    </source>
</evidence>
<evidence type="ECO:0000256" key="6">
    <source>
        <dbReference type="ARBA" id="ARBA00022658"/>
    </source>
</evidence>
<evidence type="ECO:0000256" key="9">
    <source>
        <dbReference type="ARBA" id="ARBA00065347"/>
    </source>
</evidence>
<accession>A0A085NDX0</accession>
<sequence length="390" mass="44435">MVVSSPSLSKELKEGDELLQFLRTMLADTVVTEAKSLSVQLEDLMRLLSLFDAKGSVPNGRMWLLACQVGFSMRKLLKTMHDERCRRSAYAAYLQQSKLTLLQQRSLLQRMLGRVQRYCCPLQTNVERLAWAHVFREQRLAVRSVLELCVHLFLEQRCDSQLKAFVQQFQQLQTQDEKTDVLERFLRAIYCSAETEPMLQGCTSKQISYVQGCIERLVLTRIYFSALYPNGDGDIMRDKLFHETVERLSATITPGHKNIAIPSIYHAESPWPSAQAELAIINVQKAGESVLVVYVQLLCKTPREKVNCVRRCCETVLQLLSISGSNVPSADDIMPVLVFVVIKTNPEALLSTIQYVNGFYGNRLRGEDAYWWAQFCSAVEFIKILADMDT</sequence>
<dbReference type="InterPro" id="IPR041545">
    <property type="entry name" value="DUF5601"/>
</dbReference>
<evidence type="ECO:0000259" key="11">
    <source>
        <dbReference type="PROSITE" id="PS51205"/>
    </source>
</evidence>
<evidence type="ECO:0000256" key="8">
    <source>
        <dbReference type="ARBA" id="ARBA00057996"/>
    </source>
</evidence>
<dbReference type="InterPro" id="IPR003123">
    <property type="entry name" value="VPS9"/>
</dbReference>
<evidence type="ECO:0000256" key="5">
    <source>
        <dbReference type="ARBA" id="ARBA00022583"/>
    </source>
</evidence>
<dbReference type="Gene3D" id="1.10.246.120">
    <property type="match status" value="1"/>
</dbReference>
<dbReference type="SUPFAM" id="SSF109993">
    <property type="entry name" value="VPS9 domain"/>
    <property type="match status" value="1"/>
</dbReference>